<dbReference type="RefSeq" id="XP_003006404.1">
    <property type="nucleotide sequence ID" value="XM_003006358.1"/>
</dbReference>
<protein>
    <submittedName>
        <fullName evidence="2">Predicted protein</fullName>
    </submittedName>
</protein>
<reference evidence="3" key="1">
    <citation type="journal article" date="2011" name="PLoS Pathog.">
        <title>Comparative genomics yields insights into niche adaptation of plant vascular wilt pathogens.</title>
        <authorList>
            <person name="Klosterman S.J."/>
            <person name="Subbarao K.V."/>
            <person name="Kang S."/>
            <person name="Veronese P."/>
            <person name="Gold S.E."/>
            <person name="Thomma B.P.H.J."/>
            <person name="Chen Z."/>
            <person name="Henrissat B."/>
            <person name="Lee Y.-H."/>
            <person name="Park J."/>
            <person name="Garcia-Pedrajas M.D."/>
            <person name="Barbara D.J."/>
            <person name="Anchieta A."/>
            <person name="de Jonge R."/>
            <person name="Santhanam P."/>
            <person name="Maruthachalam K."/>
            <person name="Atallah Z."/>
            <person name="Amyotte S.G."/>
            <person name="Paz Z."/>
            <person name="Inderbitzin P."/>
            <person name="Hayes R.J."/>
            <person name="Heiman D.I."/>
            <person name="Young S."/>
            <person name="Zeng Q."/>
            <person name="Engels R."/>
            <person name="Galagan J."/>
            <person name="Cuomo C.A."/>
            <person name="Dobinson K.F."/>
            <person name="Ma L.-J."/>
        </authorList>
    </citation>
    <scope>NUCLEOTIDE SEQUENCE [LARGE SCALE GENOMIC DNA]</scope>
    <source>
        <strain evidence="3">VaMs.102 / ATCC MYA-4576 / FGSC 10136</strain>
    </source>
</reference>
<dbReference type="STRING" id="526221.C9SDL3"/>
<feature type="region of interest" description="Disordered" evidence="1">
    <location>
        <begin position="118"/>
        <end position="153"/>
    </location>
</feature>
<feature type="compositionally biased region" description="Basic and acidic residues" evidence="1">
    <location>
        <begin position="130"/>
        <end position="153"/>
    </location>
</feature>
<dbReference type="Proteomes" id="UP000008698">
    <property type="component" value="Unassembled WGS sequence"/>
</dbReference>
<dbReference type="GeneID" id="9535455"/>
<dbReference type="OrthoDB" id="10560316at2759"/>
<dbReference type="KEGG" id="val:VDBG_02543"/>
<keyword evidence="3" id="KW-1185">Reference proteome</keyword>
<dbReference type="EMBL" id="DS985216">
    <property type="protein sequence ID" value="EEY16434.1"/>
    <property type="molecule type" value="Genomic_DNA"/>
</dbReference>
<accession>C9SDL3</accession>
<evidence type="ECO:0000256" key="1">
    <source>
        <dbReference type="SAM" id="MobiDB-lite"/>
    </source>
</evidence>
<dbReference type="eggNOG" id="ENOG502RAD4">
    <property type="taxonomic scope" value="Eukaryota"/>
</dbReference>
<proteinExistence type="predicted"/>
<dbReference type="HOGENOM" id="CLU_1714701_0_0_1"/>
<organism evidence="3">
    <name type="scientific">Verticillium alfalfae (strain VaMs.102 / ATCC MYA-4576 / FGSC 10136)</name>
    <name type="common">Verticillium wilt of alfalfa</name>
    <name type="synonym">Verticillium albo-atrum</name>
    <dbReference type="NCBI Taxonomy" id="526221"/>
    <lineage>
        <taxon>Eukaryota</taxon>
        <taxon>Fungi</taxon>
        <taxon>Dikarya</taxon>
        <taxon>Ascomycota</taxon>
        <taxon>Pezizomycotina</taxon>
        <taxon>Sordariomycetes</taxon>
        <taxon>Hypocreomycetidae</taxon>
        <taxon>Glomerellales</taxon>
        <taxon>Plectosphaerellaceae</taxon>
        <taxon>Verticillium</taxon>
    </lineage>
</organism>
<name>C9SDL3_VERA1</name>
<evidence type="ECO:0000313" key="2">
    <source>
        <dbReference type="EMBL" id="EEY16434.1"/>
    </source>
</evidence>
<gene>
    <name evidence="2" type="ORF">VDBG_02543</name>
</gene>
<sequence>MRADHVTAPGLCIDHLVGDVAREREAARIIERNLWEQRLRDEEKTRYIERKRREMYARQAVERHALERGRDFRGTIDEYWESLARMNQRHRRECREFTLRWERKFACGDMDQYLNQAIGSRMNPARRPHERSNSDESSEIRSDPSSETLWDHD</sequence>
<dbReference type="AlphaFoldDB" id="C9SDL3"/>
<evidence type="ECO:0000313" key="3">
    <source>
        <dbReference type="Proteomes" id="UP000008698"/>
    </source>
</evidence>